<organism evidence="10 11">
    <name type="scientific">Ectothiorhodospira magna</name>
    <dbReference type="NCBI Taxonomy" id="867345"/>
    <lineage>
        <taxon>Bacteria</taxon>
        <taxon>Pseudomonadati</taxon>
        <taxon>Pseudomonadota</taxon>
        <taxon>Gammaproteobacteria</taxon>
        <taxon>Chromatiales</taxon>
        <taxon>Ectothiorhodospiraceae</taxon>
        <taxon>Ectothiorhodospira</taxon>
    </lineage>
</organism>
<proteinExistence type="inferred from homology"/>
<accession>A0A1H8ZBC1</accession>
<protein>
    <submittedName>
        <fullName evidence="10">Uncharacterized protein</fullName>
    </submittedName>
</protein>
<evidence type="ECO:0000256" key="8">
    <source>
        <dbReference type="ARBA" id="ARBA00035655"/>
    </source>
</evidence>
<feature type="transmembrane region" description="Helical" evidence="9">
    <location>
        <begin position="184"/>
        <end position="202"/>
    </location>
</feature>
<keyword evidence="4" id="KW-0997">Cell inner membrane</keyword>
<sequence>MLFEHFPTAAAAVLASIFVLAFIFGAVVNKTNFCTMGAVSDWVNMGDTGRMKSWLLAIVVAMVGVILLETFGLIHADGSFPHYRTDQLSWVGHLLGGLMFGIGMTLASGCGNKTLVRIGGGNLKSILVLLIIALIAYAMTHPFPGTSHTLYSLLFHPWISPLSIQLGSAQDLGALVAGDQHAPLARLIIGLLMAAVLLFLIFRRAAFRRHLDHVLGGLVVGLVVVGAWYITGTTQIDDGMGEQHTLQAYVQDWDFLADTPEGRPGEAAPWSTQSFTFINPMGQTLRYGVSGFDGSLLYIGVVALTGVIVGSFFWAMISGAFRVEWFASVGDFFNHVIGAVLMAFGGFLAMGCTIGQGVTGLSTLALGSFITFGAIVLGSALTMKIQYYRMLYEAEATFLKAFITALVDLRLLPARLRKLEAL</sequence>
<feature type="transmembrane region" description="Helical" evidence="9">
    <location>
        <begin position="6"/>
        <end position="28"/>
    </location>
</feature>
<dbReference type="Proteomes" id="UP000199496">
    <property type="component" value="Unassembled WGS sequence"/>
</dbReference>
<evidence type="ECO:0000313" key="10">
    <source>
        <dbReference type="EMBL" id="SEP61641.1"/>
    </source>
</evidence>
<evidence type="ECO:0000256" key="2">
    <source>
        <dbReference type="ARBA" id="ARBA00022448"/>
    </source>
</evidence>
<feature type="transmembrane region" description="Helical" evidence="9">
    <location>
        <begin position="88"/>
        <end position="109"/>
    </location>
</feature>
<evidence type="ECO:0000256" key="5">
    <source>
        <dbReference type="ARBA" id="ARBA00022692"/>
    </source>
</evidence>
<keyword evidence="6 9" id="KW-1133">Transmembrane helix</keyword>
<keyword evidence="2" id="KW-0813">Transport</keyword>
<dbReference type="GO" id="GO:0005886">
    <property type="term" value="C:plasma membrane"/>
    <property type="evidence" value="ECO:0007669"/>
    <property type="project" value="UniProtKB-SubCell"/>
</dbReference>
<evidence type="ECO:0000256" key="9">
    <source>
        <dbReference type="SAM" id="Phobius"/>
    </source>
</evidence>
<dbReference type="PANTHER" id="PTHR30574:SF1">
    <property type="entry name" value="SULPHUR TRANSPORT DOMAIN-CONTAINING PROTEIN"/>
    <property type="match status" value="1"/>
</dbReference>
<keyword evidence="7 9" id="KW-0472">Membrane</keyword>
<dbReference type="Pfam" id="PF04143">
    <property type="entry name" value="Sulf_transp"/>
    <property type="match status" value="1"/>
</dbReference>
<evidence type="ECO:0000256" key="4">
    <source>
        <dbReference type="ARBA" id="ARBA00022519"/>
    </source>
</evidence>
<dbReference type="EMBL" id="FOFO01000002">
    <property type="protein sequence ID" value="SEP61641.1"/>
    <property type="molecule type" value="Genomic_DNA"/>
</dbReference>
<feature type="transmembrane region" description="Helical" evidence="9">
    <location>
        <begin position="121"/>
        <end position="140"/>
    </location>
</feature>
<dbReference type="InterPro" id="IPR007272">
    <property type="entry name" value="Sulf_transp_TsuA/YedE"/>
</dbReference>
<dbReference type="OrthoDB" id="9794165at2"/>
<evidence type="ECO:0000313" key="11">
    <source>
        <dbReference type="Proteomes" id="UP000199496"/>
    </source>
</evidence>
<comment type="subcellular location">
    <subcellularLocation>
        <location evidence="1">Cell inner membrane</location>
        <topology evidence="1">Multi-pass membrane protein</topology>
    </subcellularLocation>
</comment>
<name>A0A1H8ZBC1_9GAMM</name>
<feature type="transmembrane region" description="Helical" evidence="9">
    <location>
        <begin position="295"/>
        <end position="315"/>
    </location>
</feature>
<feature type="transmembrane region" description="Helical" evidence="9">
    <location>
        <begin position="214"/>
        <end position="231"/>
    </location>
</feature>
<dbReference type="RefSeq" id="WP_090202738.1">
    <property type="nucleotide sequence ID" value="NZ_FOFO01000002.1"/>
</dbReference>
<feature type="transmembrane region" description="Helical" evidence="9">
    <location>
        <begin position="336"/>
        <end position="358"/>
    </location>
</feature>
<evidence type="ECO:0000256" key="7">
    <source>
        <dbReference type="ARBA" id="ARBA00023136"/>
    </source>
</evidence>
<dbReference type="PANTHER" id="PTHR30574">
    <property type="entry name" value="INNER MEMBRANE PROTEIN YEDE"/>
    <property type="match status" value="1"/>
</dbReference>
<keyword evidence="3" id="KW-1003">Cell membrane</keyword>
<keyword evidence="5 9" id="KW-0812">Transmembrane</keyword>
<feature type="transmembrane region" description="Helical" evidence="9">
    <location>
        <begin position="364"/>
        <end position="383"/>
    </location>
</feature>
<dbReference type="AlphaFoldDB" id="A0A1H8ZBC1"/>
<comment type="similarity">
    <text evidence="8">Belongs to the TsuA/YedE (TC 9.B.102) family.</text>
</comment>
<gene>
    <name evidence="10" type="ORF">SAMN05421693_10256</name>
</gene>
<dbReference type="STRING" id="867345.SAMN05421693_10256"/>
<evidence type="ECO:0000256" key="3">
    <source>
        <dbReference type="ARBA" id="ARBA00022475"/>
    </source>
</evidence>
<reference evidence="10 11" key="1">
    <citation type="submission" date="2016-10" db="EMBL/GenBank/DDBJ databases">
        <authorList>
            <person name="de Groot N.N."/>
        </authorList>
    </citation>
    <scope>NUCLEOTIDE SEQUENCE [LARGE SCALE GENOMIC DNA]</scope>
    <source>
        <strain evidence="10 11">B7-7</strain>
    </source>
</reference>
<keyword evidence="11" id="KW-1185">Reference proteome</keyword>
<feature type="transmembrane region" description="Helical" evidence="9">
    <location>
        <begin position="54"/>
        <end position="76"/>
    </location>
</feature>
<evidence type="ECO:0000256" key="6">
    <source>
        <dbReference type="ARBA" id="ARBA00022989"/>
    </source>
</evidence>
<evidence type="ECO:0000256" key="1">
    <source>
        <dbReference type="ARBA" id="ARBA00004429"/>
    </source>
</evidence>